<reference evidence="2 3" key="1">
    <citation type="submission" date="2016-11" db="EMBL/GenBank/DDBJ databases">
        <title>Mixed transmission modes and dynamic genome evolution in an obligate animal-bacterial symbiosis.</title>
        <authorList>
            <person name="Russell S.L."/>
            <person name="Corbett-Detig R.B."/>
            <person name="Cavanaugh C.M."/>
        </authorList>
    </citation>
    <scope>NUCLEOTIDE SEQUENCE [LARGE SCALE GENOMIC DNA]</scope>
    <source>
        <strain evidence="2">Se-Cadez</strain>
    </source>
</reference>
<protein>
    <submittedName>
        <fullName evidence="2">Peptidase</fullName>
    </submittedName>
</protein>
<comment type="caution">
    <text evidence="2">The sequence shown here is derived from an EMBL/GenBank/DDBJ whole genome shotgun (WGS) entry which is preliminary data.</text>
</comment>
<dbReference type="Proteomes" id="UP000190896">
    <property type="component" value="Unassembled WGS sequence"/>
</dbReference>
<dbReference type="Pfam" id="PF04298">
    <property type="entry name" value="Zn_peptidase_2"/>
    <property type="match status" value="1"/>
</dbReference>
<sequence length="227" mass="25248">MHFLLLLIILALLILAPQLWVRHVLSRYNNEDEDFPGSGGELARHLLDRLGLEDVRVEPAQGQGDHYDPVDRAVRLTPDKLRNRTLTAITTAAHEVGHALQHSQGYRPFQWRMRLAGLAVGFERLGSFLLFAVPLLAAITKAPAAGLLMLFAAFTTIGVGVLVQLLTLPVEWDASFGRALPILEAGYIKPDQKEAARRILRACALTYVASSLAGLLNFWRWLSVLRR</sequence>
<dbReference type="RefSeq" id="WP_078486103.1">
    <property type="nucleotide sequence ID" value="NZ_MPRJ01000014.1"/>
</dbReference>
<feature type="transmembrane region" description="Helical" evidence="1">
    <location>
        <begin position="115"/>
        <end position="137"/>
    </location>
</feature>
<keyword evidence="1" id="KW-1133">Transmembrane helix</keyword>
<accession>A0A1T2KWK0</accession>
<gene>
    <name evidence="2" type="ORF">BOW51_03325</name>
</gene>
<keyword evidence="1" id="KW-0472">Membrane</keyword>
<dbReference type="AlphaFoldDB" id="A0A1T2KWK0"/>
<dbReference type="PANTHER" id="PTHR36434">
    <property type="entry name" value="MEMBRANE PROTEASE YUGP-RELATED"/>
    <property type="match status" value="1"/>
</dbReference>
<dbReference type="InterPro" id="IPR007395">
    <property type="entry name" value="Zn_peptidase_2"/>
</dbReference>
<name>A0A1T2KWK0_9GAMM</name>
<dbReference type="EMBL" id="MPRJ01000014">
    <property type="protein sequence ID" value="OOZ37229.1"/>
    <property type="molecule type" value="Genomic_DNA"/>
</dbReference>
<dbReference type="OrthoDB" id="9805386at2"/>
<keyword evidence="3" id="KW-1185">Reference proteome</keyword>
<evidence type="ECO:0000313" key="2">
    <source>
        <dbReference type="EMBL" id="OOZ37229.1"/>
    </source>
</evidence>
<dbReference type="PANTHER" id="PTHR36434:SF1">
    <property type="entry name" value="MEMBRANE PROTEASE YUGP-RELATED"/>
    <property type="match status" value="1"/>
</dbReference>
<evidence type="ECO:0000256" key="1">
    <source>
        <dbReference type="SAM" id="Phobius"/>
    </source>
</evidence>
<feature type="transmembrane region" description="Helical" evidence="1">
    <location>
        <begin position="144"/>
        <end position="166"/>
    </location>
</feature>
<organism evidence="2 3">
    <name type="scientific">Solemya velesiana gill symbiont</name>
    <dbReference type="NCBI Taxonomy" id="1918948"/>
    <lineage>
        <taxon>Bacteria</taxon>
        <taxon>Pseudomonadati</taxon>
        <taxon>Pseudomonadota</taxon>
        <taxon>Gammaproteobacteria</taxon>
        <taxon>sulfur-oxidizing symbionts</taxon>
    </lineage>
</organism>
<proteinExistence type="predicted"/>
<evidence type="ECO:0000313" key="3">
    <source>
        <dbReference type="Proteomes" id="UP000190896"/>
    </source>
</evidence>
<keyword evidence="1" id="KW-0812">Transmembrane</keyword>
<feature type="transmembrane region" description="Helical" evidence="1">
    <location>
        <begin position="199"/>
        <end position="219"/>
    </location>
</feature>